<evidence type="ECO:0000313" key="1">
    <source>
        <dbReference type="EMBL" id="MCG2588040.1"/>
    </source>
</evidence>
<dbReference type="Proteomes" id="UP001165366">
    <property type="component" value="Unassembled WGS sequence"/>
</dbReference>
<evidence type="ECO:0000313" key="2">
    <source>
        <dbReference type="Proteomes" id="UP001165366"/>
    </source>
</evidence>
<organism evidence="1 2">
    <name type="scientific">Rhodohalobacter sulfatireducens</name>
    <dbReference type="NCBI Taxonomy" id="2911366"/>
    <lineage>
        <taxon>Bacteria</taxon>
        <taxon>Pseudomonadati</taxon>
        <taxon>Balneolota</taxon>
        <taxon>Balneolia</taxon>
        <taxon>Balneolales</taxon>
        <taxon>Balneolaceae</taxon>
        <taxon>Rhodohalobacter</taxon>
    </lineage>
</organism>
<reference evidence="1" key="1">
    <citation type="submission" date="2022-01" db="EMBL/GenBank/DDBJ databases">
        <authorList>
            <person name="Wang Y."/>
        </authorList>
    </citation>
    <scope>NUCLEOTIDE SEQUENCE</scope>
    <source>
        <strain evidence="1">WB101</strain>
    </source>
</reference>
<gene>
    <name evidence="1" type="ORF">L6773_05655</name>
</gene>
<reference evidence="1" key="2">
    <citation type="submission" date="2024-05" db="EMBL/GenBank/DDBJ databases">
        <title>Rhodohalobacter halophilus gen. nov., sp. nov., a moderately halophilic member of the family Balneolaceae.</title>
        <authorList>
            <person name="Xia J."/>
        </authorList>
    </citation>
    <scope>NUCLEOTIDE SEQUENCE</scope>
    <source>
        <strain evidence="1">WB101</strain>
    </source>
</reference>
<comment type="caution">
    <text evidence="1">The sequence shown here is derived from an EMBL/GenBank/DDBJ whole genome shotgun (WGS) entry which is preliminary data.</text>
</comment>
<proteinExistence type="predicted"/>
<sequence>MTDSDNTGEYARAGYEKIILRKESDSDSLND</sequence>
<keyword evidence="2" id="KW-1185">Reference proteome</keyword>
<dbReference type="EMBL" id="JAKLWS010000005">
    <property type="protein sequence ID" value="MCG2588040.1"/>
    <property type="molecule type" value="Genomic_DNA"/>
</dbReference>
<name>A0ABS9KB08_9BACT</name>
<protein>
    <submittedName>
        <fullName evidence="1">DUF3047 domain-containing protein</fullName>
    </submittedName>
</protein>
<accession>A0ABS9KB08</accession>